<dbReference type="AlphaFoldDB" id="E1QT33"/>
<dbReference type="Gene3D" id="3.40.50.300">
    <property type="entry name" value="P-loop containing nucleotide triphosphate hydrolases"/>
    <property type="match status" value="1"/>
</dbReference>
<dbReference type="SUPFAM" id="SSF52540">
    <property type="entry name" value="P-loop containing nucleoside triphosphate hydrolases"/>
    <property type="match status" value="1"/>
</dbReference>
<dbReference type="KEGG" id="vdi:Vdis_0213"/>
<proteinExistence type="predicted"/>
<keyword evidence="4" id="KW-1185">Reference proteome</keyword>
<dbReference type="STRING" id="572478.Vdis_0213"/>
<dbReference type="eggNOG" id="arCOG03169">
    <property type="taxonomic scope" value="Archaea"/>
</dbReference>
<dbReference type="EMBL" id="CP002100">
    <property type="protein sequence ID" value="ADN49625.1"/>
    <property type="molecule type" value="Genomic_DNA"/>
</dbReference>
<dbReference type="Pfam" id="PF21100">
    <property type="entry name" value="WHD_MCM"/>
    <property type="match status" value="1"/>
</dbReference>
<reference evidence="4" key="2">
    <citation type="journal article" date="2010" name="Stand. Genomic Sci.">
        <title>Complete genome sequence of Vulcanisaeta distributa type strain (IC-017T).</title>
        <authorList>
            <person name="Mavromatis K."/>
            <person name="Sikorski J."/>
            <person name="Pabst E."/>
            <person name="Teshima H."/>
            <person name="Lapidus A."/>
            <person name="Lucas S."/>
            <person name="Nolan M."/>
            <person name="Glavina Del Rio T."/>
            <person name="Cheng J."/>
            <person name="Bruce D."/>
            <person name="Goodwin L."/>
            <person name="Pitluck S."/>
            <person name="Liolios K."/>
            <person name="Ivanova N."/>
            <person name="Mikhailova N."/>
            <person name="Pati A."/>
            <person name="Chen A."/>
            <person name="Palaniappan K."/>
            <person name="Land M."/>
            <person name="Hauser L."/>
            <person name="Chang Y."/>
            <person name="Jeffries C."/>
            <person name="Rohde M."/>
            <person name="Spring S."/>
            <person name="Goker M."/>
            <person name="Wirth R."/>
            <person name="Woyke T."/>
            <person name="Bristow J."/>
            <person name="Eisen J."/>
            <person name="Markowitz V."/>
            <person name="Hugenholtz P."/>
            <person name="Klenk H."/>
            <person name="Kyrpides N."/>
        </authorList>
    </citation>
    <scope>NUCLEOTIDE SEQUENCE [LARGE SCALE GENOMIC DNA]</scope>
    <source>
        <strain evidence="4">DSM 14429 / JCM 11212 / NBRC 100878 / IC-017</strain>
    </source>
</reference>
<organism evidence="3 4">
    <name type="scientific">Vulcanisaeta distributa (strain DSM 14429 / JCM 11212 / NBRC 100878 / IC-017)</name>
    <dbReference type="NCBI Taxonomy" id="572478"/>
    <lineage>
        <taxon>Archaea</taxon>
        <taxon>Thermoproteota</taxon>
        <taxon>Thermoprotei</taxon>
        <taxon>Thermoproteales</taxon>
        <taxon>Thermoproteaceae</taxon>
        <taxon>Vulcanisaeta</taxon>
    </lineage>
</organism>
<protein>
    <submittedName>
        <fullName evidence="3">ATPase</fullName>
    </submittedName>
</protein>
<dbReference type="InterPro" id="IPR048907">
    <property type="entry name" value="WHD_MCM_arc"/>
</dbReference>
<dbReference type="InterPro" id="IPR036388">
    <property type="entry name" value="WH-like_DNA-bd_sf"/>
</dbReference>
<dbReference type="InterPro" id="IPR011579">
    <property type="entry name" value="ATPase_dom"/>
</dbReference>
<dbReference type="GO" id="GO:0005524">
    <property type="term" value="F:ATP binding"/>
    <property type="evidence" value="ECO:0007669"/>
    <property type="project" value="InterPro"/>
</dbReference>
<reference evidence="3 4" key="1">
    <citation type="journal article" date="2010" name="Stand. Genomic Sci.">
        <title>Complete genome sequence of Vulcanisaeta distributa type strain (IC-017).</title>
        <authorList>
            <person name="Mavromatis K."/>
            <person name="Sikorski J."/>
            <person name="Pabst E."/>
            <person name="Teshima H."/>
            <person name="Lapidus A."/>
            <person name="Lucas S."/>
            <person name="Nolan M."/>
            <person name="Glavina Del Rio T."/>
            <person name="Cheng J.F."/>
            <person name="Bruce D."/>
            <person name="Goodwin L."/>
            <person name="Pitluck S."/>
            <person name="Liolios K."/>
            <person name="Ivanova N."/>
            <person name="Mikhailova N."/>
            <person name="Pati A."/>
            <person name="Chen A."/>
            <person name="Palaniappan K."/>
            <person name="Land M."/>
            <person name="Hauser L."/>
            <person name="Chang Y.J."/>
            <person name="Jeffries C.D."/>
            <person name="Rohde M."/>
            <person name="Spring S."/>
            <person name="Goker M."/>
            <person name="Wirth R."/>
            <person name="Woyke T."/>
            <person name="Bristow J."/>
            <person name="Eisen J.A."/>
            <person name="Markowitz V."/>
            <person name="Hugenholtz P."/>
            <person name="Klenk H.P."/>
            <person name="Kyrpides N.C."/>
        </authorList>
    </citation>
    <scope>NUCLEOTIDE SEQUENCE [LARGE SCALE GENOMIC DNA]</scope>
    <source>
        <strain evidence="4">DSM 14429 / JCM 11212 / NBRC 100878 / IC-017</strain>
    </source>
</reference>
<evidence type="ECO:0000259" key="1">
    <source>
        <dbReference type="Pfam" id="PF01637"/>
    </source>
</evidence>
<dbReference type="InterPro" id="IPR036390">
    <property type="entry name" value="WH_DNA-bd_sf"/>
</dbReference>
<dbReference type="PANTHER" id="PTHR34301">
    <property type="entry name" value="DNA-BINDING PROTEIN-RELATED"/>
    <property type="match status" value="1"/>
</dbReference>
<dbReference type="PANTHER" id="PTHR34301:SF8">
    <property type="entry name" value="ATPASE DOMAIN-CONTAINING PROTEIN"/>
    <property type="match status" value="1"/>
</dbReference>
<accession>E1QT33</accession>
<dbReference type="Gene3D" id="1.10.8.60">
    <property type="match status" value="1"/>
</dbReference>
<dbReference type="SUPFAM" id="SSF46785">
    <property type="entry name" value="Winged helix' DNA-binding domain"/>
    <property type="match status" value="1"/>
</dbReference>
<dbReference type="Proteomes" id="UP000006681">
    <property type="component" value="Chromosome"/>
</dbReference>
<feature type="domain" description="MCM C-terminal" evidence="2">
    <location>
        <begin position="290"/>
        <end position="347"/>
    </location>
</feature>
<evidence type="ECO:0000259" key="2">
    <source>
        <dbReference type="Pfam" id="PF21100"/>
    </source>
</evidence>
<evidence type="ECO:0000313" key="3">
    <source>
        <dbReference type="EMBL" id="ADN49625.1"/>
    </source>
</evidence>
<evidence type="ECO:0000313" key="4">
    <source>
        <dbReference type="Proteomes" id="UP000006681"/>
    </source>
</evidence>
<dbReference type="Gene3D" id="1.10.10.10">
    <property type="entry name" value="Winged helix-like DNA-binding domain superfamily/Winged helix DNA-binding domain"/>
    <property type="match status" value="1"/>
</dbReference>
<feature type="domain" description="ATPase" evidence="1">
    <location>
        <begin position="14"/>
        <end position="249"/>
    </location>
</feature>
<dbReference type="HOGENOM" id="CLU_061108_0_0_2"/>
<name>E1QT33_VULDI</name>
<dbReference type="InterPro" id="IPR027417">
    <property type="entry name" value="P-loop_NTPase"/>
</dbReference>
<dbReference type="Pfam" id="PF01637">
    <property type="entry name" value="ATPase_2"/>
    <property type="match status" value="1"/>
</dbReference>
<gene>
    <name evidence="3" type="ordered locus">Vdis_0213</name>
</gene>
<sequence>MLFDIRVKESLRDLFDRDDEIEKLRASLNEPLVVVFGLRRVGKSSLIKAVLNEYAPSNYFYIDLRRFEESGYVSYRDFVKALEDSINARVRSRRLLSMLSRIRGVSISGFRVSFSWGRDRVMLADILDSINDWAGDEGLRAIIVLDEAQELVKARGFNVLPVLAYAYDNLRNLTFIITGSEFRVFTKFLKLNDPESPLFGRAYVSITLKPFNEEQAVEFLRRGFKEHGIEFDRAEEVYEELGGNPGWLTLFGYRALRMGFNEALNETRREAVDLIRREICNFINEGRHLAERRYLRILEVCVSGCRWSTIKMALEAMEGRELNNSIVDSLIKALLDYSLLIKEGNTYVLPDKLMRDAVIGLRCFVNAVNSDNV</sequence>